<dbReference type="OrthoDB" id="10401084at2759"/>
<dbReference type="GeneID" id="36331607"/>
<accession>A0A1X6MPT7</accession>
<organism evidence="3 4">
    <name type="scientific">Postia placenta MAD-698-R-SB12</name>
    <dbReference type="NCBI Taxonomy" id="670580"/>
    <lineage>
        <taxon>Eukaryota</taxon>
        <taxon>Fungi</taxon>
        <taxon>Dikarya</taxon>
        <taxon>Basidiomycota</taxon>
        <taxon>Agaricomycotina</taxon>
        <taxon>Agaricomycetes</taxon>
        <taxon>Polyporales</taxon>
        <taxon>Adustoporiaceae</taxon>
        <taxon>Rhodonia</taxon>
    </lineage>
</organism>
<feature type="transmembrane region" description="Helical" evidence="1">
    <location>
        <begin position="248"/>
        <end position="270"/>
    </location>
</feature>
<feature type="signal peptide" evidence="2">
    <location>
        <begin position="1"/>
        <end position="22"/>
    </location>
</feature>
<proteinExistence type="predicted"/>
<evidence type="ECO:0000313" key="4">
    <source>
        <dbReference type="Proteomes" id="UP000194127"/>
    </source>
</evidence>
<sequence>MTLCVSWLTAVTLLVPISTMWADATGSVETRLGVTASRYLVRTSGAIDSSSSGVSVMNCDFIERWKISSASFGWITGTMVLYAGEEEDGAGAAAGIVGGGAVFVEVLEGAATPFDVPDPEASALFGMAGVNLDTVEDLPSLPKLKEFSFERLDPAAGVERKCLHSRAIVDLEEHRQSGGCCGISSMPLVDSISYCETRDSAGAETSVWKDDLAFGVPFALAVPNVDLRELAGAYPAAMIAAVVAHLDWFFVEVILEFLVYLVFFVVVEVTRNGWRGSRLRSRGAVEVLGGAAASSLTRLRAGTRETDYSLSERGVSSKVSRGSSEHQKRPWKRLQTMGKVRGGFDTSSKLFGGCGWLAEMIEARQSSSMYRRRKGHDSKGGLS</sequence>
<keyword evidence="1" id="KW-0812">Transmembrane</keyword>
<feature type="chain" id="PRO_5012349326" description="Membrane-associated protein" evidence="2">
    <location>
        <begin position="23"/>
        <end position="383"/>
    </location>
</feature>
<evidence type="ECO:0000256" key="2">
    <source>
        <dbReference type="SAM" id="SignalP"/>
    </source>
</evidence>
<dbReference type="AlphaFoldDB" id="A0A1X6MPT7"/>
<evidence type="ECO:0008006" key="5">
    <source>
        <dbReference type="Google" id="ProtNLM"/>
    </source>
</evidence>
<keyword evidence="4" id="KW-1185">Reference proteome</keyword>
<dbReference type="EMBL" id="KZ110604">
    <property type="protein sequence ID" value="OSX58437.1"/>
    <property type="molecule type" value="Genomic_DNA"/>
</dbReference>
<gene>
    <name evidence="3" type="ORF">POSPLADRAFT_1152486</name>
</gene>
<evidence type="ECO:0000256" key="1">
    <source>
        <dbReference type="SAM" id="Phobius"/>
    </source>
</evidence>
<keyword evidence="1" id="KW-0472">Membrane</keyword>
<name>A0A1X6MPT7_9APHY</name>
<dbReference type="Proteomes" id="UP000194127">
    <property type="component" value="Unassembled WGS sequence"/>
</dbReference>
<evidence type="ECO:0000313" key="3">
    <source>
        <dbReference type="EMBL" id="OSX58437.1"/>
    </source>
</evidence>
<reference evidence="3 4" key="1">
    <citation type="submission" date="2017-04" db="EMBL/GenBank/DDBJ databases">
        <title>Genome Sequence of the Model Brown-Rot Fungus Postia placenta SB12.</title>
        <authorList>
            <consortium name="DOE Joint Genome Institute"/>
            <person name="Gaskell J."/>
            <person name="Kersten P."/>
            <person name="Larrondo L.F."/>
            <person name="Canessa P."/>
            <person name="Martinez D."/>
            <person name="Hibbett D."/>
            <person name="Schmoll M."/>
            <person name="Kubicek C.P."/>
            <person name="Martinez A.T."/>
            <person name="Yadav J."/>
            <person name="Master E."/>
            <person name="Magnuson J.K."/>
            <person name="James T."/>
            <person name="Yaver D."/>
            <person name="Berka R."/>
            <person name="Labutti K."/>
            <person name="Lipzen A."/>
            <person name="Aerts A."/>
            <person name="Barry K."/>
            <person name="Henrissat B."/>
            <person name="Blanchette R."/>
            <person name="Grigoriev I."/>
            <person name="Cullen D."/>
        </authorList>
    </citation>
    <scope>NUCLEOTIDE SEQUENCE [LARGE SCALE GENOMIC DNA]</scope>
    <source>
        <strain evidence="3 4">MAD-698-R-SB12</strain>
    </source>
</reference>
<protein>
    <recommendedName>
        <fullName evidence="5">Membrane-associated protein</fullName>
    </recommendedName>
</protein>
<dbReference type="RefSeq" id="XP_024335231.1">
    <property type="nucleotide sequence ID" value="XM_024486658.1"/>
</dbReference>
<keyword evidence="1" id="KW-1133">Transmembrane helix</keyword>
<keyword evidence="2" id="KW-0732">Signal</keyword>